<gene>
    <name evidence="2" type="ORF">FAZ15_13335</name>
</gene>
<dbReference type="Proteomes" id="UP000306808">
    <property type="component" value="Unassembled WGS sequence"/>
</dbReference>
<evidence type="ECO:0008006" key="4">
    <source>
        <dbReference type="Google" id="ProtNLM"/>
    </source>
</evidence>
<accession>A0A4U0NYK8</accession>
<organism evidence="2 3">
    <name type="scientific">Sphingobacterium olei</name>
    <dbReference type="NCBI Taxonomy" id="2571155"/>
    <lineage>
        <taxon>Bacteria</taxon>
        <taxon>Pseudomonadati</taxon>
        <taxon>Bacteroidota</taxon>
        <taxon>Sphingobacteriia</taxon>
        <taxon>Sphingobacteriales</taxon>
        <taxon>Sphingobacteriaceae</taxon>
        <taxon>Sphingobacterium</taxon>
    </lineage>
</organism>
<feature type="signal peptide" evidence="1">
    <location>
        <begin position="1"/>
        <end position="34"/>
    </location>
</feature>
<protein>
    <recommendedName>
        <fullName evidence="4">Outer membrane protein beta-barrel domain-containing protein</fullName>
    </recommendedName>
</protein>
<proteinExistence type="predicted"/>
<dbReference type="EMBL" id="SUME01000005">
    <property type="protein sequence ID" value="TJZ59873.1"/>
    <property type="molecule type" value="Genomic_DNA"/>
</dbReference>
<keyword evidence="3" id="KW-1185">Reference proteome</keyword>
<comment type="caution">
    <text evidence="2">The sequence shown here is derived from an EMBL/GenBank/DDBJ whole genome shotgun (WGS) entry which is preliminary data.</text>
</comment>
<sequence length="251" mass="27654">MNRLYMNKPITVRKAAIRLLLALFAILGVSSLQANTVENRQDSIYNDSTFPLYLGVHVGTTGFGLQLSTPLGDQFGVRLGASFMPFNTSIQGNYSTRETESDVKVRAHNISALFSWTPFYQSAGFFRSFAVNAGGAFFYNLDGELTTKLAEPYRHGDILIDEDEVGEINTDIKYKKTISPYLGVGFNDIKLGDGFSLQVDLGSYYLPKPSVSITGTGLLEGNGGNAATVENNIKNYRFLPRVEVGVSYRIR</sequence>
<keyword evidence="1" id="KW-0732">Signal</keyword>
<evidence type="ECO:0000313" key="3">
    <source>
        <dbReference type="Proteomes" id="UP000306808"/>
    </source>
</evidence>
<dbReference type="RefSeq" id="WP_136901814.1">
    <property type="nucleotide sequence ID" value="NZ_SUME01000005.1"/>
</dbReference>
<feature type="chain" id="PRO_5020694098" description="Outer membrane protein beta-barrel domain-containing protein" evidence="1">
    <location>
        <begin position="35"/>
        <end position="251"/>
    </location>
</feature>
<reference evidence="2 3" key="1">
    <citation type="submission" date="2019-04" db="EMBL/GenBank/DDBJ databases">
        <title>Sphingobacterium olei sp. nov., isolated from oil-contaminated soil.</title>
        <authorList>
            <person name="Liu B."/>
        </authorList>
    </citation>
    <scope>NUCLEOTIDE SEQUENCE [LARGE SCALE GENOMIC DNA]</scope>
    <source>
        <strain evidence="2 3">HAL-9</strain>
    </source>
</reference>
<evidence type="ECO:0000313" key="2">
    <source>
        <dbReference type="EMBL" id="TJZ59873.1"/>
    </source>
</evidence>
<dbReference type="Gene3D" id="2.40.160.170">
    <property type="match status" value="1"/>
</dbReference>
<dbReference type="OrthoDB" id="597504at2"/>
<name>A0A4U0NYK8_9SPHI</name>
<evidence type="ECO:0000256" key="1">
    <source>
        <dbReference type="SAM" id="SignalP"/>
    </source>
</evidence>
<dbReference type="AlphaFoldDB" id="A0A4U0NYK8"/>